<evidence type="ECO:0000256" key="3">
    <source>
        <dbReference type="SAM" id="MobiDB-lite"/>
    </source>
</evidence>
<keyword evidence="7" id="KW-1185">Reference proteome</keyword>
<dbReference type="InterPro" id="IPR009057">
    <property type="entry name" value="Homeodomain-like_sf"/>
</dbReference>
<dbReference type="OrthoDB" id="6235964at2759"/>
<dbReference type="InterPro" id="IPR017930">
    <property type="entry name" value="Myb_dom"/>
</dbReference>
<dbReference type="SUPFAM" id="SSF51735">
    <property type="entry name" value="NAD(P)-binding Rossmann-fold domains"/>
    <property type="match status" value="1"/>
</dbReference>
<dbReference type="Pfam" id="PF00249">
    <property type="entry name" value="Myb_DNA-binding"/>
    <property type="match status" value="1"/>
</dbReference>
<evidence type="ECO:0000256" key="2">
    <source>
        <dbReference type="ARBA" id="ARBA00023242"/>
    </source>
</evidence>
<dbReference type="CDD" id="cd05254">
    <property type="entry name" value="dTDP_HR_like_SDR_e"/>
    <property type="match status" value="1"/>
</dbReference>
<accession>A0A8X7R641</accession>
<evidence type="ECO:0000313" key="6">
    <source>
        <dbReference type="EMBL" id="KAG2282292.1"/>
    </source>
</evidence>
<evidence type="ECO:0000256" key="1">
    <source>
        <dbReference type="ARBA" id="ARBA00004123"/>
    </source>
</evidence>
<dbReference type="Gene3D" id="1.10.10.60">
    <property type="entry name" value="Homeodomain-like"/>
    <property type="match status" value="1"/>
</dbReference>
<dbReference type="GO" id="GO:0005634">
    <property type="term" value="C:nucleus"/>
    <property type="evidence" value="ECO:0007669"/>
    <property type="project" value="UniProtKB-SubCell"/>
</dbReference>
<evidence type="ECO:0000259" key="5">
    <source>
        <dbReference type="PROSITE" id="PS51294"/>
    </source>
</evidence>
<feature type="domain" description="HTH myb-type" evidence="5">
    <location>
        <begin position="330"/>
        <end position="384"/>
    </location>
</feature>
<protein>
    <submittedName>
        <fullName evidence="6">Uncharacterized protein</fullName>
    </submittedName>
</protein>
<sequence length="602" mass="67854">MEKKTKVVVVGGTGYLGQHLLQALAGDRYDVAFTHHSCPLPRLLLEAFPHFPSFHVDLKTGLGFHSISHHFGQPDVVVNCAALSVPRVCEQDPDSALSINVPSSLVNWLSSAFPTKNKTLLIHLSTDQVYEGVKSFYKEEDETLAVNVYGKSKVAAELLIRDKCQNFAMLRSSIIFGPQTLSPLPKNLPVQWMDSVLQKGDTVDFFHDEYRCPIYVTDLVSIILRLIDRWVLSDDKQMRLLLNAGGPDRLSRVQMAEVVAQVRGHDLSLIKHVSASSVDRRVVSPADISMDITKLIQTLDISPTSFKDGVRLTLQSESRSHILSWHNHLNPTIKKTPWTREEELILVQAQRDQGNKWAEMAKLLPGRTENNIKNLWNCSLKRRSEHLVTSSPLSGYGPCGYESSFVNQSNMMEIKKAAMSPQRDSLELTLEPMNWRNTSSSINSLKGDEESTISSSLESDWLRRNSKVEISQWTPSSDDHHHKNVWLTPQLTTPSCVKVPLSPDTPQSSSDGQEVREIIGRWKMAASTFQNTPSIISRRRSPASRRKQENDSPFHRCPRTLLSSEEEHSVSNSSSTRSLLMKRNNTCSGLKPLERRLEFDFI</sequence>
<dbReference type="SMART" id="SM00717">
    <property type="entry name" value="SANT"/>
    <property type="match status" value="1"/>
</dbReference>
<keyword evidence="2" id="KW-0539">Nucleus</keyword>
<dbReference type="Proteomes" id="UP000886595">
    <property type="component" value="Unassembled WGS sequence"/>
</dbReference>
<dbReference type="Gene3D" id="3.40.50.720">
    <property type="entry name" value="NAD(P)-binding Rossmann-like Domain"/>
    <property type="match status" value="1"/>
</dbReference>
<gene>
    <name evidence="6" type="ORF">Bca52824_053512</name>
</gene>
<evidence type="ECO:0000259" key="4">
    <source>
        <dbReference type="PROSITE" id="PS50090"/>
    </source>
</evidence>
<dbReference type="InterPro" id="IPR001005">
    <property type="entry name" value="SANT/Myb"/>
</dbReference>
<dbReference type="PROSITE" id="PS51294">
    <property type="entry name" value="HTH_MYB"/>
    <property type="match status" value="1"/>
</dbReference>
<dbReference type="AlphaFoldDB" id="A0A8X7R641"/>
<dbReference type="Pfam" id="PF04321">
    <property type="entry name" value="RmlD_sub_bind"/>
    <property type="match status" value="1"/>
</dbReference>
<dbReference type="PROSITE" id="PS50090">
    <property type="entry name" value="MYB_LIKE"/>
    <property type="match status" value="1"/>
</dbReference>
<reference evidence="6 7" key="1">
    <citation type="submission" date="2020-02" db="EMBL/GenBank/DDBJ databases">
        <authorList>
            <person name="Ma Q."/>
            <person name="Huang Y."/>
            <person name="Song X."/>
            <person name="Pei D."/>
        </authorList>
    </citation>
    <scope>NUCLEOTIDE SEQUENCE [LARGE SCALE GENOMIC DNA]</scope>
    <source>
        <strain evidence="6">Sxm20200214</strain>
        <tissue evidence="6">Leaf</tissue>
    </source>
</reference>
<comment type="subcellular location">
    <subcellularLocation>
        <location evidence="1">Nucleus</location>
    </subcellularLocation>
</comment>
<dbReference type="PANTHER" id="PTHR43242">
    <property type="entry name" value="NAD(P)-BINDING ROSSMANN-FOLD SUPERFAMILY PROTEIN"/>
    <property type="match status" value="1"/>
</dbReference>
<dbReference type="InterPro" id="IPR029903">
    <property type="entry name" value="RmlD-like-bd"/>
</dbReference>
<organism evidence="6 7">
    <name type="scientific">Brassica carinata</name>
    <name type="common">Ethiopian mustard</name>
    <name type="synonym">Abyssinian cabbage</name>
    <dbReference type="NCBI Taxonomy" id="52824"/>
    <lineage>
        <taxon>Eukaryota</taxon>
        <taxon>Viridiplantae</taxon>
        <taxon>Streptophyta</taxon>
        <taxon>Embryophyta</taxon>
        <taxon>Tracheophyta</taxon>
        <taxon>Spermatophyta</taxon>
        <taxon>Magnoliopsida</taxon>
        <taxon>eudicotyledons</taxon>
        <taxon>Gunneridae</taxon>
        <taxon>Pentapetalae</taxon>
        <taxon>rosids</taxon>
        <taxon>malvids</taxon>
        <taxon>Brassicales</taxon>
        <taxon>Brassicaceae</taxon>
        <taxon>Brassiceae</taxon>
        <taxon>Brassica</taxon>
    </lineage>
</organism>
<dbReference type="EMBL" id="JAAMPC010000011">
    <property type="protein sequence ID" value="KAG2282292.1"/>
    <property type="molecule type" value="Genomic_DNA"/>
</dbReference>
<name>A0A8X7R641_BRACI</name>
<feature type="region of interest" description="Disordered" evidence="3">
    <location>
        <begin position="530"/>
        <end position="580"/>
    </location>
</feature>
<evidence type="ECO:0000313" key="7">
    <source>
        <dbReference type="Proteomes" id="UP000886595"/>
    </source>
</evidence>
<proteinExistence type="predicted"/>
<feature type="compositionally biased region" description="Low complexity" evidence="3">
    <location>
        <begin position="570"/>
        <end position="579"/>
    </location>
</feature>
<dbReference type="PANTHER" id="PTHR43242:SF1">
    <property type="entry name" value="NAD(P)-BINDING ROSSMANN-FOLD SUPERFAMILY PROTEIN"/>
    <property type="match status" value="1"/>
</dbReference>
<dbReference type="SUPFAM" id="SSF46689">
    <property type="entry name" value="Homeodomain-like"/>
    <property type="match status" value="1"/>
</dbReference>
<dbReference type="CDD" id="cd00167">
    <property type="entry name" value="SANT"/>
    <property type="match status" value="1"/>
</dbReference>
<feature type="domain" description="Myb-like" evidence="4">
    <location>
        <begin position="330"/>
        <end position="380"/>
    </location>
</feature>
<dbReference type="InterPro" id="IPR036291">
    <property type="entry name" value="NAD(P)-bd_dom_sf"/>
</dbReference>
<comment type="caution">
    <text evidence="6">The sequence shown here is derived from an EMBL/GenBank/DDBJ whole genome shotgun (WGS) entry which is preliminary data.</text>
</comment>